<dbReference type="Proteomes" id="UP000537130">
    <property type="component" value="Unassembled WGS sequence"/>
</dbReference>
<dbReference type="PANTHER" id="PTHR38779">
    <property type="entry name" value="TYPE II SECRETION SYSTEM PROTEIN I-RELATED"/>
    <property type="match status" value="1"/>
</dbReference>
<evidence type="ECO:0000256" key="4">
    <source>
        <dbReference type="ARBA" id="ARBA00022481"/>
    </source>
</evidence>
<evidence type="ECO:0000256" key="3">
    <source>
        <dbReference type="ARBA" id="ARBA00022475"/>
    </source>
</evidence>
<dbReference type="InterPro" id="IPR012902">
    <property type="entry name" value="N_methyl_site"/>
</dbReference>
<evidence type="ECO:0000256" key="5">
    <source>
        <dbReference type="ARBA" id="ARBA00022519"/>
    </source>
</evidence>
<proteinExistence type="inferred from homology"/>
<dbReference type="EMBL" id="JACHWY010000003">
    <property type="protein sequence ID" value="MBB3048714.1"/>
    <property type="molecule type" value="Genomic_DNA"/>
</dbReference>
<keyword evidence="3" id="KW-1003">Cell membrane</keyword>
<dbReference type="AlphaFoldDB" id="A0A7W4W786"/>
<dbReference type="Pfam" id="PF07963">
    <property type="entry name" value="N_methyl"/>
    <property type="match status" value="1"/>
</dbReference>
<keyword evidence="5" id="KW-0997">Cell inner membrane</keyword>
<name>A0A7W4W786_9GAMM</name>
<keyword evidence="6" id="KW-0812">Transmembrane</keyword>
<dbReference type="NCBIfam" id="TIGR02532">
    <property type="entry name" value="IV_pilin_GFxxxE"/>
    <property type="match status" value="1"/>
</dbReference>
<evidence type="ECO:0000256" key="6">
    <source>
        <dbReference type="ARBA" id="ARBA00022692"/>
    </source>
</evidence>
<dbReference type="GO" id="GO:0015628">
    <property type="term" value="P:protein secretion by the type II secretion system"/>
    <property type="evidence" value="ECO:0007669"/>
    <property type="project" value="InterPro"/>
</dbReference>
<evidence type="ECO:0000313" key="10">
    <source>
        <dbReference type="Proteomes" id="UP000537130"/>
    </source>
</evidence>
<keyword evidence="8" id="KW-0472">Membrane</keyword>
<evidence type="ECO:0000256" key="8">
    <source>
        <dbReference type="ARBA" id="ARBA00023136"/>
    </source>
</evidence>
<protein>
    <submittedName>
        <fullName evidence="9">Type IV pilus assembly protein PilV</fullName>
    </submittedName>
</protein>
<dbReference type="GO" id="GO:0005886">
    <property type="term" value="C:plasma membrane"/>
    <property type="evidence" value="ECO:0007669"/>
    <property type="project" value="UniProtKB-SubCell"/>
</dbReference>
<dbReference type="PANTHER" id="PTHR38779:SF2">
    <property type="entry name" value="TYPE II SECRETION SYSTEM PROTEIN I-RELATED"/>
    <property type="match status" value="1"/>
</dbReference>
<keyword evidence="4" id="KW-0488">Methylation</keyword>
<dbReference type="GO" id="GO:0015627">
    <property type="term" value="C:type II protein secretion system complex"/>
    <property type="evidence" value="ECO:0007669"/>
    <property type="project" value="InterPro"/>
</dbReference>
<keyword evidence="10" id="KW-1185">Reference proteome</keyword>
<reference evidence="9 10" key="1">
    <citation type="submission" date="2020-08" db="EMBL/GenBank/DDBJ databases">
        <title>Genomic Encyclopedia of Type Strains, Phase III (KMG-III): the genomes of soil and plant-associated and newly described type strains.</title>
        <authorList>
            <person name="Whitman W."/>
        </authorList>
    </citation>
    <scope>NUCLEOTIDE SEQUENCE [LARGE SCALE GENOMIC DNA]</scope>
    <source>
        <strain evidence="9 10">CECT 8654</strain>
    </source>
</reference>
<keyword evidence="7" id="KW-1133">Transmembrane helix</keyword>
<accession>A0A7W4W786</accession>
<dbReference type="RefSeq" id="WP_183411482.1">
    <property type="nucleotide sequence ID" value="NZ_JACHWY010000003.1"/>
</dbReference>
<dbReference type="NCBIfam" id="TIGR02523">
    <property type="entry name" value="type_IV_pilV"/>
    <property type="match status" value="1"/>
</dbReference>
<dbReference type="InterPro" id="IPR010052">
    <property type="entry name" value="T2SS_protein-GspI"/>
</dbReference>
<comment type="similarity">
    <text evidence="2">Belongs to the GSP I family.</text>
</comment>
<evidence type="ECO:0000256" key="2">
    <source>
        <dbReference type="ARBA" id="ARBA00008358"/>
    </source>
</evidence>
<gene>
    <name evidence="9" type="ORF">FHR99_002988</name>
</gene>
<comment type="subcellular location">
    <subcellularLocation>
        <location evidence="1">Cell inner membrane</location>
        <topology evidence="1">Single-pass membrane protein</topology>
    </subcellularLocation>
</comment>
<evidence type="ECO:0000256" key="1">
    <source>
        <dbReference type="ARBA" id="ARBA00004377"/>
    </source>
</evidence>
<dbReference type="InterPro" id="IPR013362">
    <property type="entry name" value="Pilus_4_PilV"/>
</dbReference>
<evidence type="ECO:0000313" key="9">
    <source>
        <dbReference type="EMBL" id="MBB3048714.1"/>
    </source>
</evidence>
<evidence type="ECO:0000256" key="7">
    <source>
        <dbReference type="ARBA" id="ARBA00022989"/>
    </source>
</evidence>
<comment type="caution">
    <text evidence="9">The sequence shown here is derived from an EMBL/GenBank/DDBJ whole genome shotgun (WGS) entry which is preliminary data.</text>
</comment>
<organism evidence="9 10">
    <name type="scientific">Litorivivens lipolytica</name>
    <dbReference type="NCBI Taxonomy" id="1524264"/>
    <lineage>
        <taxon>Bacteria</taxon>
        <taxon>Pseudomonadati</taxon>
        <taxon>Pseudomonadota</taxon>
        <taxon>Gammaproteobacteria</taxon>
        <taxon>Litorivivens</taxon>
    </lineage>
</organism>
<sequence length="148" mass="15984">MWKHTASGFSLIEVLVALLITALGILGLSAANLNALKFNQTADVRSHATLLAYDIVDRMRANREAALAGHYDIALTAPAPTGNAIHQSDVRDWLNALSNQLTSGDGSIARNGRSFTVTVQWDEARISESRAANAGGDYLERFVFVTEL</sequence>